<dbReference type="Pfam" id="PF20434">
    <property type="entry name" value="BD-FAE"/>
    <property type="match status" value="1"/>
</dbReference>
<dbReference type="InterPro" id="IPR029058">
    <property type="entry name" value="AB_hydrolase_fold"/>
</dbReference>
<protein>
    <recommendedName>
        <fullName evidence="1">BD-FAE-like domain-containing protein</fullName>
    </recommendedName>
</protein>
<sequence length="86" mass="9199">MPEKVALTNPMNYITADDAPFFIENGTADCNIPPVQNKNLADALSAVIGPEKVTYVSLEGAGHGGSQFETAENLAQVIAFLDKYLK</sequence>
<dbReference type="InterPro" id="IPR049492">
    <property type="entry name" value="BD-FAE-like_dom"/>
</dbReference>
<name>A0A7C4KHF3_9CHLR</name>
<dbReference type="SUPFAM" id="SSF53474">
    <property type="entry name" value="alpha/beta-Hydrolases"/>
    <property type="match status" value="1"/>
</dbReference>
<dbReference type="EMBL" id="DSYK01000329">
    <property type="protein sequence ID" value="HGS21518.1"/>
    <property type="molecule type" value="Genomic_DNA"/>
</dbReference>
<organism evidence="2">
    <name type="scientific">Anaerolinea thermolimosa</name>
    <dbReference type="NCBI Taxonomy" id="229919"/>
    <lineage>
        <taxon>Bacteria</taxon>
        <taxon>Bacillati</taxon>
        <taxon>Chloroflexota</taxon>
        <taxon>Anaerolineae</taxon>
        <taxon>Anaerolineales</taxon>
        <taxon>Anaerolineaceae</taxon>
        <taxon>Anaerolinea</taxon>
    </lineage>
</organism>
<evidence type="ECO:0000259" key="1">
    <source>
        <dbReference type="Pfam" id="PF20434"/>
    </source>
</evidence>
<gene>
    <name evidence="2" type="ORF">ENT37_06590</name>
</gene>
<dbReference type="Gene3D" id="3.40.50.1820">
    <property type="entry name" value="alpha/beta hydrolase"/>
    <property type="match status" value="1"/>
</dbReference>
<reference evidence="2" key="1">
    <citation type="journal article" date="2020" name="mSystems">
        <title>Genome- and Community-Level Interaction Insights into Carbon Utilization and Element Cycling Functions of Hydrothermarchaeota in Hydrothermal Sediment.</title>
        <authorList>
            <person name="Zhou Z."/>
            <person name="Liu Y."/>
            <person name="Xu W."/>
            <person name="Pan J."/>
            <person name="Luo Z.H."/>
            <person name="Li M."/>
        </authorList>
    </citation>
    <scope>NUCLEOTIDE SEQUENCE [LARGE SCALE GENOMIC DNA]</scope>
    <source>
        <strain evidence="2">SpSt-573</strain>
    </source>
</reference>
<comment type="caution">
    <text evidence="2">The sequence shown here is derived from an EMBL/GenBank/DDBJ whole genome shotgun (WGS) entry which is preliminary data.</text>
</comment>
<evidence type="ECO:0000313" key="2">
    <source>
        <dbReference type="EMBL" id="HGS21518.1"/>
    </source>
</evidence>
<accession>A0A7C4KHF3</accession>
<feature type="domain" description="BD-FAE-like" evidence="1">
    <location>
        <begin position="2"/>
        <end position="44"/>
    </location>
</feature>
<dbReference type="AlphaFoldDB" id="A0A7C4KHF3"/>
<proteinExistence type="predicted"/>